<dbReference type="GO" id="GO:0005739">
    <property type="term" value="C:mitochondrion"/>
    <property type="evidence" value="ECO:0007669"/>
    <property type="project" value="UniProtKB-SubCell"/>
</dbReference>
<keyword evidence="6" id="KW-0832">Ubl conjugation</keyword>
<evidence type="ECO:0000256" key="13">
    <source>
        <dbReference type="ARBA" id="ARBA00093543"/>
    </source>
</evidence>
<evidence type="ECO:0000256" key="8">
    <source>
        <dbReference type="ARBA" id="ARBA00023128"/>
    </source>
</evidence>
<dbReference type="GO" id="GO:0044545">
    <property type="term" value="C:NSL complex"/>
    <property type="evidence" value="ECO:0007669"/>
    <property type="project" value="TreeGrafter"/>
</dbReference>
<keyword evidence="9" id="KW-0539">Nucleus</keyword>
<feature type="region of interest" description="Disordered" evidence="14">
    <location>
        <begin position="1"/>
        <end position="79"/>
    </location>
</feature>
<dbReference type="InterPro" id="IPR025927">
    <property type="entry name" value="Znf_KANL2-like"/>
</dbReference>
<accession>A0AA88UNY7</accession>
<keyword evidence="4" id="KW-1017">Isopeptide bond</keyword>
<keyword evidence="8" id="KW-0496">Mitochondrion</keyword>
<evidence type="ECO:0000256" key="9">
    <source>
        <dbReference type="ARBA" id="ARBA00023242"/>
    </source>
</evidence>
<proteinExistence type="predicted"/>
<keyword evidence="7" id="KW-0156">Chromatin regulator</keyword>
<dbReference type="PANTHER" id="PTHR13453:SF1">
    <property type="entry name" value="KAT8 REGULATORY NSL COMPLEX SUBUNIT 2"/>
    <property type="match status" value="1"/>
</dbReference>
<comment type="function">
    <text evidence="12">Non-catalytic component of the NSL histone acetyltransferase complex, a multiprotein complex that mediates histone H4 acetylation at 'Lys-5'- and 'Lys-8' (H4K5ac and H4K8ac) at transcription start sites and promotes transcription initiation. Required for NSL complex stability and for transcription of intraciliary transport genes in both ciliated and non-ciliated cells by regulating histone H4 acetylation at 'Lys-5'- and 'Lys-12' (H4K5ac and H4K12ac). This is necessary for cilium assembly in ciliated cells and for organization of the microtubule cytoskeleton in non-ciliated cells. Required within the NSL complex to maintain nuclear architecture stability by promoting KAT8-mediated acetylation of lamin LMNA.</text>
</comment>
<dbReference type="Proteomes" id="UP001187471">
    <property type="component" value="Unassembled WGS sequence"/>
</dbReference>
<comment type="subcellular location">
    <subcellularLocation>
        <location evidence="2">Mitochondrion</location>
    </subcellularLocation>
    <subcellularLocation>
        <location evidence="1">Nucleus</location>
    </subcellularLocation>
</comment>
<dbReference type="InterPro" id="IPR026316">
    <property type="entry name" value="NSL2"/>
</dbReference>
<evidence type="ECO:0000256" key="11">
    <source>
        <dbReference type="ARBA" id="ARBA00033378"/>
    </source>
</evidence>
<evidence type="ECO:0000256" key="14">
    <source>
        <dbReference type="SAM" id="MobiDB-lite"/>
    </source>
</evidence>
<dbReference type="GO" id="GO:0005634">
    <property type="term" value="C:nucleus"/>
    <property type="evidence" value="ECO:0007669"/>
    <property type="project" value="UniProtKB-SubCell"/>
</dbReference>
<dbReference type="EMBL" id="JAVXUO010000911">
    <property type="protein sequence ID" value="KAK2988138.1"/>
    <property type="molecule type" value="Genomic_DNA"/>
</dbReference>
<dbReference type="AlphaFoldDB" id="A0AA88UNY7"/>
<evidence type="ECO:0000256" key="3">
    <source>
        <dbReference type="ARBA" id="ARBA00015508"/>
    </source>
</evidence>
<protein>
    <recommendedName>
        <fullName evidence="3">KAT8 regulatory NSL complex subunit 2</fullName>
    </recommendedName>
    <alternativeName>
        <fullName evidence="11">NSL complex protein NSL2</fullName>
    </alternativeName>
    <alternativeName>
        <fullName evidence="10">Non-specific lethal 2 homolog</fullName>
    </alternativeName>
</protein>
<dbReference type="Pfam" id="PF13891">
    <property type="entry name" value="zf-C3HC3H_KANSL2"/>
    <property type="match status" value="1"/>
</dbReference>
<organism evidence="16 17">
    <name type="scientific">Escallonia rubra</name>
    <dbReference type="NCBI Taxonomy" id="112253"/>
    <lineage>
        <taxon>Eukaryota</taxon>
        <taxon>Viridiplantae</taxon>
        <taxon>Streptophyta</taxon>
        <taxon>Embryophyta</taxon>
        <taxon>Tracheophyta</taxon>
        <taxon>Spermatophyta</taxon>
        <taxon>Magnoliopsida</taxon>
        <taxon>eudicotyledons</taxon>
        <taxon>Gunneridae</taxon>
        <taxon>Pentapetalae</taxon>
        <taxon>asterids</taxon>
        <taxon>campanulids</taxon>
        <taxon>Escalloniales</taxon>
        <taxon>Escalloniaceae</taxon>
        <taxon>Escallonia</taxon>
    </lineage>
</organism>
<evidence type="ECO:0000256" key="1">
    <source>
        <dbReference type="ARBA" id="ARBA00004123"/>
    </source>
</evidence>
<gene>
    <name evidence="16" type="ORF">RJ640_017470</name>
</gene>
<evidence type="ECO:0000256" key="2">
    <source>
        <dbReference type="ARBA" id="ARBA00004173"/>
    </source>
</evidence>
<keyword evidence="17" id="KW-1185">Reference proteome</keyword>
<feature type="compositionally biased region" description="Pro residues" evidence="14">
    <location>
        <begin position="15"/>
        <end position="27"/>
    </location>
</feature>
<feature type="domain" description="KANL2-like probable zinc-finger" evidence="15">
    <location>
        <begin position="161"/>
        <end position="223"/>
    </location>
</feature>
<evidence type="ECO:0000256" key="4">
    <source>
        <dbReference type="ARBA" id="ARBA00022499"/>
    </source>
</evidence>
<name>A0AA88UNY7_9ASTE</name>
<evidence type="ECO:0000313" key="17">
    <source>
        <dbReference type="Proteomes" id="UP001187471"/>
    </source>
</evidence>
<evidence type="ECO:0000256" key="6">
    <source>
        <dbReference type="ARBA" id="ARBA00022843"/>
    </source>
</evidence>
<evidence type="ECO:0000313" key="16">
    <source>
        <dbReference type="EMBL" id="KAK2988138.1"/>
    </source>
</evidence>
<reference evidence="16" key="1">
    <citation type="submission" date="2022-12" db="EMBL/GenBank/DDBJ databases">
        <title>Draft genome assemblies for two species of Escallonia (Escalloniales).</title>
        <authorList>
            <person name="Chanderbali A."/>
            <person name="Dervinis C."/>
            <person name="Anghel I."/>
            <person name="Soltis D."/>
            <person name="Soltis P."/>
            <person name="Zapata F."/>
        </authorList>
    </citation>
    <scope>NUCLEOTIDE SEQUENCE</scope>
    <source>
        <strain evidence="16">UCBG92.1500</strain>
        <tissue evidence="16">Leaf</tissue>
    </source>
</reference>
<comment type="subunit">
    <text evidence="13">Component of the NSL complex at least composed of KAT8/MOF, KANSL1, KANSL2, KANSL3, MCRS1, PHF20, OGT1/OGT, WDR5 and HCFC1.</text>
</comment>
<evidence type="ECO:0000256" key="12">
    <source>
        <dbReference type="ARBA" id="ARBA00093359"/>
    </source>
</evidence>
<evidence type="ECO:0000256" key="7">
    <source>
        <dbReference type="ARBA" id="ARBA00022853"/>
    </source>
</evidence>
<dbReference type="PANTHER" id="PTHR13453">
    <property type="entry name" value="KAT8 REGULATORY NSL COMPLEX SUBUNIT 2"/>
    <property type="match status" value="1"/>
</dbReference>
<dbReference type="GO" id="GO:0006325">
    <property type="term" value="P:chromatin organization"/>
    <property type="evidence" value="ECO:0007669"/>
    <property type="project" value="UniProtKB-KW"/>
</dbReference>
<comment type="caution">
    <text evidence="16">The sequence shown here is derived from an EMBL/GenBank/DDBJ whole genome shotgun (WGS) entry which is preliminary data.</text>
</comment>
<keyword evidence="5" id="KW-0597">Phosphoprotein</keyword>
<evidence type="ECO:0000256" key="5">
    <source>
        <dbReference type="ARBA" id="ARBA00022553"/>
    </source>
</evidence>
<evidence type="ECO:0000256" key="10">
    <source>
        <dbReference type="ARBA" id="ARBA00032947"/>
    </source>
</evidence>
<sequence length="286" mass="31850">MSNNHHSRLHQIPTTSPPNPNPNPNPNPTTTSINQNHSHRATDSDMAETTAPAAPDDGPSTSTGPMTIDGTEEDSILSSSELLTRQEVLKRRSRRLRQLARVYKDHYWSLMEELKHKYKEYYWEYGKSPFQEDEDREILNRTNGARGGGEGSGLGFVNRCGVHGCKSKSMALTKFCHTHILADSKQKLYKGCSYVIKSSQAGPILCGKPILRSTVPSLCSPHFQKAEKHVARALKKAGLNVNSTSKLAPKLHVIVAEYVRQIQTKRRAAQKVTAENPEPIEEDISI</sequence>
<evidence type="ECO:0000259" key="15">
    <source>
        <dbReference type="Pfam" id="PF13891"/>
    </source>
</evidence>